<organism evidence="1">
    <name type="scientific">Muribaculaceae bacterium Z82</name>
    <dbReference type="NCBI Taxonomy" id="2304548"/>
    <lineage>
        <taxon>Bacteria</taxon>
        <taxon>Pseudomonadati</taxon>
        <taxon>Bacteroidota</taxon>
        <taxon>Bacteroidia</taxon>
        <taxon>Bacteroidales</taxon>
        <taxon>Muribaculaceae</taxon>
    </lineage>
</organism>
<dbReference type="AlphaFoldDB" id="A0A7C9NBP9"/>
<proteinExistence type="predicted"/>
<dbReference type="EMBL" id="QWKH01000070">
    <property type="protein sequence ID" value="NBI35063.1"/>
    <property type="molecule type" value="Genomic_DNA"/>
</dbReference>
<protein>
    <submittedName>
        <fullName evidence="1">Carboxylate--amine ligase</fullName>
    </submittedName>
</protein>
<dbReference type="GO" id="GO:0016874">
    <property type="term" value="F:ligase activity"/>
    <property type="evidence" value="ECO:0007669"/>
    <property type="project" value="UniProtKB-KW"/>
</dbReference>
<evidence type="ECO:0000313" key="1">
    <source>
        <dbReference type="EMBL" id="NBI35063.1"/>
    </source>
</evidence>
<sequence length="493" mass="54888">MAKDVDLTEEYLGYIAELGGDSQGRADARDYMDHSTATYAGKVVNTSYIPKLFDLRTREVMRQAAETMHGILCKVVEHYRADAGYRALFDMDERLEELMMLPSGYAQPIPFARYDAFVNEDTGEVRFCEFNTDGSSGMNENREATNSLSGCEPLRRFSERHMVRDCSRRLFEGWVEEFLRIYRGSDYAARLRRVAEQAAAGDARALSQPADKAAAGVDAAERPHVAVVDYLENSVVTELAIYARLFEDAGCAFSVYDIRDLRFDGQRLSCPKAHLGHEGLPIDAIWRRSVASDVLAHWDESRAYLDAVRAGAVCLIGPFATNVAHDKQIFVLLRHPATQELLTPAERDFVERTVPFTAVLSDDLPDFGDIVANPARWIVKPTDMYGSLDVFAGPDYARDPAAWEAVVRSHVRERVEKPYLVQEFVTPWKSPAVALRGEPGDATAPVELYNNLSGLYVIDGRFSGVFSRLGPEPIILGSHGGLTAASLWVDDVQ</sequence>
<reference evidence="1" key="1">
    <citation type="submission" date="2018-08" db="EMBL/GenBank/DDBJ databases">
        <title>Murine metabolic-syndrome-specific gut microbial biobank.</title>
        <authorList>
            <person name="Liu C."/>
        </authorList>
    </citation>
    <scope>NUCLEOTIDE SEQUENCE [LARGE SCALE GENOMIC DNA]</scope>
    <source>
        <strain evidence="1">Z82</strain>
    </source>
</reference>
<accession>A0A7C9NBP9</accession>
<dbReference type="SUPFAM" id="SSF56059">
    <property type="entry name" value="Glutathione synthetase ATP-binding domain-like"/>
    <property type="match status" value="1"/>
</dbReference>
<comment type="caution">
    <text evidence="1">The sequence shown here is derived from an EMBL/GenBank/DDBJ whole genome shotgun (WGS) entry which is preliminary data.</text>
</comment>
<keyword evidence="1" id="KW-0436">Ligase</keyword>
<name>A0A7C9NBP9_9BACT</name>
<gene>
    <name evidence="1" type="ORF">D1639_08500</name>
</gene>